<dbReference type="PROSITE" id="PS50006">
    <property type="entry name" value="FHA_DOMAIN"/>
    <property type="match status" value="1"/>
</dbReference>
<dbReference type="RefSeq" id="WP_146575324.1">
    <property type="nucleotide sequence ID" value="NZ_SJPH01000009.1"/>
</dbReference>
<name>A0A5C5VS38_9BACT</name>
<keyword evidence="1" id="KW-0732">Signal</keyword>
<evidence type="ECO:0000259" key="4">
    <source>
        <dbReference type="PROSITE" id="PS51828"/>
    </source>
</evidence>
<dbReference type="OrthoDB" id="259433at2"/>
<proteinExistence type="predicted"/>
<keyword evidence="2" id="KW-1015">Disulfide bond</keyword>
<evidence type="ECO:0000313" key="6">
    <source>
        <dbReference type="Proteomes" id="UP000318995"/>
    </source>
</evidence>
<evidence type="ECO:0000259" key="3">
    <source>
        <dbReference type="PROSITE" id="PS50006"/>
    </source>
</evidence>
<dbReference type="Pfam" id="PF00354">
    <property type="entry name" value="Pentaxin"/>
    <property type="match status" value="1"/>
</dbReference>
<accession>A0A5C5VS38</accession>
<evidence type="ECO:0000256" key="2">
    <source>
        <dbReference type="ARBA" id="ARBA00023157"/>
    </source>
</evidence>
<dbReference type="InterPro" id="IPR001759">
    <property type="entry name" value="PTX_dom"/>
</dbReference>
<dbReference type="SUPFAM" id="SSF49899">
    <property type="entry name" value="Concanavalin A-like lectins/glucanases"/>
    <property type="match status" value="5"/>
</dbReference>
<keyword evidence="6" id="KW-1185">Reference proteome</keyword>
<dbReference type="SMART" id="SM00560">
    <property type="entry name" value="LamGL"/>
    <property type="match status" value="3"/>
</dbReference>
<organism evidence="5 6">
    <name type="scientific">Botrimarina hoheduenensis</name>
    <dbReference type="NCBI Taxonomy" id="2528000"/>
    <lineage>
        <taxon>Bacteria</taxon>
        <taxon>Pseudomonadati</taxon>
        <taxon>Planctomycetota</taxon>
        <taxon>Planctomycetia</taxon>
        <taxon>Pirellulales</taxon>
        <taxon>Lacipirellulaceae</taxon>
        <taxon>Botrimarina</taxon>
    </lineage>
</organism>
<dbReference type="SMART" id="SM00159">
    <property type="entry name" value="PTX"/>
    <property type="match status" value="1"/>
</dbReference>
<feature type="domain" description="FHA" evidence="3">
    <location>
        <begin position="653"/>
        <end position="722"/>
    </location>
</feature>
<sequence length="1539" mass="166885">MFLLYNSRGDQSRSLVWSFAVALMLWVPSSALAQRVSFIYADNVNGVTADENARRWSFERMGFATRGDWAGNTQSWFTTYGANRLADAWYVPRSIDPTVLGDKMRLYQRGVVIEGNAFDTEFGVSATDGVATTGTSVTTLTAAHPVTANVGAGVLALFPGSTSLSPVTLPLALGASRLGDLGADPGLVAIDTGGALANTIGSTSVATGKRVRLPWGSGPVDYTNLSTNGLRLVEDALSWCAEAPDATGPTIVLVVDEDGVLSDQDRWRLRRLKHWNFQTILLWDGASQVQYDAAIAAADAVWIAASCDAADIGYKLREATCGVVSELAELDTELGYATSDGIYTNASWIYILDRSHPVSSSFSFAGPAYGYTLFHDFSYANNNYPGNNQPLARLQGTAAPDLRQLGTQWSNTTLAIVEAGDQLANSYNSSNVAAGPRVRLPWGGNALDIRHQLSWGDGARLLYDALRWASGANTGSLVAHYKLDEASGATTAIDSSPSGFDGAINGAVTLGVTPARRGLAARFDANGEYVLVPAKPELADLTANGGDVSIAFWVRPSAVPHSDWRNLFMIGGENSSDRGPLIMLHPNRRVHAWFSTDAVPGGEGRWTSAELDEDQWHHLCIVKSGQQLRWYVNGEFDGSHVMTGVSIATKGELRIGRQSWWGTPYADLDDVRVYDYPLSDQEVAELHADLILHLKLDETSGAVAEDSSVFGHDGEYRDGVTLGEPGAVDSSAEFDGVDDLVTVPIDVSETDHTSSLWFKTTEANCGFFAITNATPGDGNIDRHLWLSGGQVRCRTWSDETLISSVGGLNNGRWHHVAHSTGPGGHKLYVDGLLVATGSKAGSNYHWQTRAIIGCAWTPETPNRYFTGQIDDVRIYNRVLTDTEVFELGGSGLRLHLKLDETSGTVAEDSSPFGNDGTHVDMPTLGDEAIIERGAPYLNSVGWDRTELPHTVVDGLDEITVAWWMKTTKTGEQAILSGARSGSPNAFLVYVGNHQQLRLYVNESLTTWSVDAISDDRWRHYAMTYRSSDGAAGLYMDGELISTNTHPTRATLDVDPGGLMIGQEQDSVGGGFVSSQQLAATLDDFRIYGRVLSAEEVADLYGLVGHWRMDEITGDTVVHDETVFANDGKYDNAPTLEQTSPYPSPAVQTAVRFQPGQETDIPNDDHLELGRDNADFTVAYWLKSNKDYTGQWRETLKKHLNGTRRTPAMWLRPSDNRMHVRISTTHSWNEGTADTQATFDPGVWRHVAYVKQGSKLSIYVDGALDRSTTLNGTVVWNNGSLYWGARHPSQQSDVTIDDVRVYSRALNSWEIAELHGMVGRWKLSETSGGVAVDSSGIGNHGAYLSTPAYQQGLPALAEGPYGTRFSGGAMVQVDSTRHYHMKAGVAVAAWVYNEGGDDRFNILGSDLQEAVALSVTADHKPVLRLNQGLPAGYAGLFAQEGDRMIPMNAWRHVAASFDGSEVVYYLDGVEVDRHDATGLTLGFADAPLLLGQCLDSSVAGRLHDVRLYNRPIGGEEARALYYGEATPGLRITSWTEIANP</sequence>
<dbReference type="InterPro" id="IPR001791">
    <property type="entry name" value="Laminin_G"/>
</dbReference>
<dbReference type="PROSITE" id="PS51828">
    <property type="entry name" value="PTX_2"/>
    <property type="match status" value="1"/>
</dbReference>
<protein>
    <submittedName>
        <fullName evidence="5">Pentaxin family protein</fullName>
    </submittedName>
</protein>
<dbReference type="InterPro" id="IPR006558">
    <property type="entry name" value="LamG-like"/>
</dbReference>
<feature type="domain" description="Pentraxin (PTX)" evidence="4">
    <location>
        <begin position="930"/>
        <end position="1137"/>
    </location>
</feature>
<dbReference type="Pfam" id="PF13385">
    <property type="entry name" value="Laminin_G_3"/>
    <property type="match status" value="4"/>
</dbReference>
<dbReference type="InterPro" id="IPR000253">
    <property type="entry name" value="FHA_dom"/>
</dbReference>
<reference evidence="5 6" key="1">
    <citation type="submission" date="2019-02" db="EMBL/GenBank/DDBJ databases">
        <title>Deep-cultivation of Planctomycetes and their phenomic and genomic characterization uncovers novel biology.</title>
        <authorList>
            <person name="Wiegand S."/>
            <person name="Jogler M."/>
            <person name="Boedeker C."/>
            <person name="Pinto D."/>
            <person name="Vollmers J."/>
            <person name="Rivas-Marin E."/>
            <person name="Kohn T."/>
            <person name="Peeters S.H."/>
            <person name="Heuer A."/>
            <person name="Rast P."/>
            <person name="Oberbeckmann S."/>
            <person name="Bunk B."/>
            <person name="Jeske O."/>
            <person name="Meyerdierks A."/>
            <person name="Storesund J.E."/>
            <person name="Kallscheuer N."/>
            <person name="Luecker S."/>
            <person name="Lage O.M."/>
            <person name="Pohl T."/>
            <person name="Merkel B.J."/>
            <person name="Hornburger P."/>
            <person name="Mueller R.-W."/>
            <person name="Bruemmer F."/>
            <person name="Labrenz M."/>
            <person name="Spormann A.M."/>
            <person name="Op Den Camp H."/>
            <person name="Overmann J."/>
            <person name="Amann R."/>
            <person name="Jetten M.S.M."/>
            <person name="Mascher T."/>
            <person name="Medema M.H."/>
            <person name="Devos D.P."/>
            <person name="Kaster A.-K."/>
            <person name="Ovreas L."/>
            <person name="Rohde M."/>
            <person name="Galperin M.Y."/>
            <person name="Jogler C."/>
        </authorList>
    </citation>
    <scope>NUCLEOTIDE SEQUENCE [LARGE SCALE GENOMIC DNA]</scope>
    <source>
        <strain evidence="5 6">Pla111</strain>
    </source>
</reference>
<dbReference type="PANTHER" id="PTHR42535:SF2">
    <property type="entry name" value="CHROMOSOME UNDETERMINED SCAFFOLD_146, WHOLE GENOME SHOTGUN SEQUENCE"/>
    <property type="match status" value="1"/>
</dbReference>
<evidence type="ECO:0000313" key="5">
    <source>
        <dbReference type="EMBL" id="TWT41418.1"/>
    </source>
</evidence>
<gene>
    <name evidence="5" type="ORF">Pla111_31330</name>
</gene>
<evidence type="ECO:0000256" key="1">
    <source>
        <dbReference type="ARBA" id="ARBA00022729"/>
    </source>
</evidence>
<comment type="caution">
    <text evidence="5">The sequence shown here is derived from an EMBL/GenBank/DDBJ whole genome shotgun (WGS) entry which is preliminary data.</text>
</comment>
<dbReference type="CDD" id="cd00110">
    <property type="entry name" value="LamG"/>
    <property type="match status" value="1"/>
</dbReference>
<dbReference type="InterPro" id="IPR013320">
    <property type="entry name" value="ConA-like_dom_sf"/>
</dbReference>
<dbReference type="Proteomes" id="UP000318995">
    <property type="component" value="Unassembled WGS sequence"/>
</dbReference>
<dbReference type="Gene3D" id="2.60.120.200">
    <property type="match status" value="5"/>
</dbReference>
<dbReference type="EMBL" id="SJPH01000009">
    <property type="protein sequence ID" value="TWT41418.1"/>
    <property type="molecule type" value="Genomic_DNA"/>
</dbReference>
<dbReference type="PANTHER" id="PTHR42535">
    <property type="entry name" value="OOKINETE PROTEIN, PUTATIVE-RELATED"/>
    <property type="match status" value="1"/>
</dbReference>